<keyword evidence="1" id="KW-0472">Membrane</keyword>
<dbReference type="RefSeq" id="WP_095314296.1">
    <property type="nucleotide sequence ID" value="NZ_JAUOPF010000004.1"/>
</dbReference>
<reference evidence="2 3" key="1">
    <citation type="journal article" date="2007" name="Int. J. Syst. Evol. Microbiol.">
        <title>Oceanobacillus profundus sp. nov., isolated from a deep-sea sediment core.</title>
        <authorList>
            <person name="Kim Y.G."/>
            <person name="Choi D.H."/>
            <person name="Hyun S."/>
            <person name="Cho B.C."/>
        </authorList>
    </citation>
    <scope>NUCLEOTIDE SEQUENCE [LARGE SCALE GENOMIC DNA]</scope>
    <source>
        <strain evidence="2 3">DSM 18246</strain>
    </source>
</reference>
<gene>
    <name evidence="2" type="ORF">D1B32_16765</name>
</gene>
<feature type="transmembrane region" description="Helical" evidence="1">
    <location>
        <begin position="80"/>
        <end position="103"/>
    </location>
</feature>
<keyword evidence="1" id="KW-0812">Transmembrane</keyword>
<comment type="caution">
    <text evidence="2">The sequence shown here is derived from an EMBL/GenBank/DDBJ whole genome shotgun (WGS) entry which is preliminary data.</text>
</comment>
<accession>A0A417YCZ3</accession>
<evidence type="ECO:0000313" key="2">
    <source>
        <dbReference type="EMBL" id="RHW30487.1"/>
    </source>
</evidence>
<protein>
    <recommendedName>
        <fullName evidence="4">Ferric oxidoreductase domain-containing protein</fullName>
    </recommendedName>
</protein>
<proteinExistence type="predicted"/>
<dbReference type="EMBL" id="QWEH01000013">
    <property type="protein sequence ID" value="RHW30487.1"/>
    <property type="molecule type" value="Genomic_DNA"/>
</dbReference>
<name>A0A417YCZ3_9BACI</name>
<evidence type="ECO:0000256" key="1">
    <source>
        <dbReference type="SAM" id="Phobius"/>
    </source>
</evidence>
<feature type="transmembrane region" description="Helical" evidence="1">
    <location>
        <begin position="109"/>
        <end position="128"/>
    </location>
</feature>
<feature type="transmembrane region" description="Helical" evidence="1">
    <location>
        <begin position="140"/>
        <end position="157"/>
    </location>
</feature>
<evidence type="ECO:0000313" key="3">
    <source>
        <dbReference type="Proteomes" id="UP000285456"/>
    </source>
</evidence>
<dbReference type="OrthoDB" id="2389935at2"/>
<sequence>MSKWFYFNIILLILSVWQVVNHFSFPALSTPILFGLIGFLLFLFNWTRNAVFSTIRNTPDRKMKIKFVNISKRVMPFHRWTGTLALVFIVLHAISILHLYGFSFHNSKMVAGLLALLNLILMVITGWWRLIKPTGKLRRTHLRLGIALFFLIAIHLLL</sequence>
<keyword evidence="3" id="KW-1185">Reference proteome</keyword>
<dbReference type="AlphaFoldDB" id="A0A417YCZ3"/>
<keyword evidence="1" id="KW-1133">Transmembrane helix</keyword>
<organism evidence="2 3">
    <name type="scientific">Oceanobacillus profundus</name>
    <dbReference type="NCBI Taxonomy" id="372463"/>
    <lineage>
        <taxon>Bacteria</taxon>
        <taxon>Bacillati</taxon>
        <taxon>Bacillota</taxon>
        <taxon>Bacilli</taxon>
        <taxon>Bacillales</taxon>
        <taxon>Bacillaceae</taxon>
        <taxon>Oceanobacillus</taxon>
    </lineage>
</organism>
<feature type="transmembrane region" description="Helical" evidence="1">
    <location>
        <begin position="26"/>
        <end position="46"/>
    </location>
</feature>
<evidence type="ECO:0008006" key="4">
    <source>
        <dbReference type="Google" id="ProtNLM"/>
    </source>
</evidence>
<dbReference type="Proteomes" id="UP000285456">
    <property type="component" value="Unassembled WGS sequence"/>
</dbReference>
<feature type="transmembrane region" description="Helical" evidence="1">
    <location>
        <begin position="5"/>
        <end position="20"/>
    </location>
</feature>